<keyword evidence="2" id="KW-1185">Reference proteome</keyword>
<organism evidence="1 2">
    <name type="scientific">Sphenostylis stenocarpa</name>
    <dbReference type="NCBI Taxonomy" id="92480"/>
    <lineage>
        <taxon>Eukaryota</taxon>
        <taxon>Viridiplantae</taxon>
        <taxon>Streptophyta</taxon>
        <taxon>Embryophyta</taxon>
        <taxon>Tracheophyta</taxon>
        <taxon>Spermatophyta</taxon>
        <taxon>Magnoliopsida</taxon>
        <taxon>eudicotyledons</taxon>
        <taxon>Gunneridae</taxon>
        <taxon>Pentapetalae</taxon>
        <taxon>rosids</taxon>
        <taxon>fabids</taxon>
        <taxon>Fabales</taxon>
        <taxon>Fabaceae</taxon>
        <taxon>Papilionoideae</taxon>
        <taxon>50 kb inversion clade</taxon>
        <taxon>NPAAA clade</taxon>
        <taxon>indigoferoid/millettioid clade</taxon>
        <taxon>Phaseoleae</taxon>
        <taxon>Sphenostylis</taxon>
    </lineage>
</organism>
<gene>
    <name evidence="1" type="ORF">AYBTSS11_LOCUS20963</name>
</gene>
<evidence type="ECO:0000313" key="2">
    <source>
        <dbReference type="Proteomes" id="UP001189624"/>
    </source>
</evidence>
<proteinExistence type="predicted"/>
<dbReference type="EMBL" id="OY731404">
    <property type="protein sequence ID" value="CAJ1967026.1"/>
    <property type="molecule type" value="Genomic_DNA"/>
</dbReference>
<evidence type="ECO:0000313" key="1">
    <source>
        <dbReference type="EMBL" id="CAJ1967026.1"/>
    </source>
</evidence>
<dbReference type="AlphaFoldDB" id="A0AA86SUI2"/>
<dbReference type="Gramene" id="rna-AYBTSS11_LOCUS20963">
    <property type="protein sequence ID" value="CAJ1967026.1"/>
    <property type="gene ID" value="gene-AYBTSS11_LOCUS20963"/>
</dbReference>
<accession>A0AA86SUI2</accession>
<protein>
    <submittedName>
        <fullName evidence="1">Uncharacterized protein</fullName>
    </submittedName>
</protein>
<feature type="non-terminal residue" evidence="1">
    <location>
        <position position="1"/>
    </location>
</feature>
<dbReference type="Proteomes" id="UP001189624">
    <property type="component" value="Chromosome 7"/>
</dbReference>
<reference evidence="1" key="1">
    <citation type="submission" date="2023-10" db="EMBL/GenBank/DDBJ databases">
        <authorList>
            <person name="Domelevo Entfellner J.-B."/>
        </authorList>
    </citation>
    <scope>NUCLEOTIDE SEQUENCE</scope>
</reference>
<sequence>FKSSAQITLQKVSPSARSQCDAHDYPKNFSKFENFMYWLYSKLFAVLKYLQSKRPHIHETRIYS</sequence>
<name>A0AA86SUI2_9FABA</name>